<name>A0A821RZW7_9BILA</name>
<dbReference type="Gene3D" id="3.40.50.300">
    <property type="entry name" value="P-loop containing nucleotide triphosphate hydrolases"/>
    <property type="match status" value="1"/>
</dbReference>
<dbReference type="Pfam" id="PF05729">
    <property type="entry name" value="NACHT"/>
    <property type="match status" value="1"/>
</dbReference>
<accession>A0A821RZW7</accession>
<evidence type="ECO:0000256" key="1">
    <source>
        <dbReference type="SAM" id="MobiDB-lite"/>
    </source>
</evidence>
<evidence type="ECO:0000313" key="4">
    <source>
        <dbReference type="EMBL" id="CAF4846908.1"/>
    </source>
</evidence>
<gene>
    <name evidence="3" type="ORF">GRG538_LOCUS13759</name>
    <name evidence="4" type="ORF">QYT958_LOCUS26870</name>
</gene>
<feature type="domain" description="NACHT" evidence="2">
    <location>
        <begin position="31"/>
        <end position="101"/>
    </location>
</feature>
<dbReference type="Proteomes" id="UP000663872">
    <property type="component" value="Unassembled WGS sequence"/>
</dbReference>
<dbReference type="InterPro" id="IPR027417">
    <property type="entry name" value="P-loop_NTPase"/>
</dbReference>
<comment type="caution">
    <text evidence="4">The sequence shown here is derived from an EMBL/GenBank/DDBJ whole genome shotgun (WGS) entry which is preliminary data.</text>
</comment>
<evidence type="ECO:0000313" key="5">
    <source>
        <dbReference type="Proteomes" id="UP000663848"/>
    </source>
</evidence>
<proteinExistence type="predicted"/>
<feature type="compositionally biased region" description="Basic residues" evidence="1">
    <location>
        <begin position="120"/>
        <end position="132"/>
    </location>
</feature>
<dbReference type="EMBL" id="CAJNYT010002036">
    <property type="protein sequence ID" value="CAF3444564.1"/>
    <property type="molecule type" value="Genomic_DNA"/>
</dbReference>
<dbReference type="EMBL" id="CAJOBR010006574">
    <property type="protein sequence ID" value="CAF4846908.1"/>
    <property type="molecule type" value="Genomic_DNA"/>
</dbReference>
<dbReference type="SUPFAM" id="SSF52540">
    <property type="entry name" value="P-loop containing nucleoside triphosphate hydrolases"/>
    <property type="match status" value="1"/>
</dbReference>
<dbReference type="AlphaFoldDB" id="A0A821RZW7"/>
<feature type="region of interest" description="Disordered" evidence="1">
    <location>
        <begin position="112"/>
        <end position="132"/>
    </location>
</feature>
<organism evidence="4 5">
    <name type="scientific">Rotaria socialis</name>
    <dbReference type="NCBI Taxonomy" id="392032"/>
    <lineage>
        <taxon>Eukaryota</taxon>
        <taxon>Metazoa</taxon>
        <taxon>Spiralia</taxon>
        <taxon>Gnathifera</taxon>
        <taxon>Rotifera</taxon>
        <taxon>Eurotatoria</taxon>
        <taxon>Bdelloidea</taxon>
        <taxon>Philodinida</taxon>
        <taxon>Philodinidae</taxon>
        <taxon>Rotaria</taxon>
    </lineage>
</organism>
<dbReference type="InterPro" id="IPR007111">
    <property type="entry name" value="NACHT_NTPase"/>
</dbReference>
<reference evidence="4" key="1">
    <citation type="submission" date="2021-02" db="EMBL/GenBank/DDBJ databases">
        <authorList>
            <person name="Nowell W R."/>
        </authorList>
    </citation>
    <scope>NUCLEOTIDE SEQUENCE</scope>
</reference>
<sequence length="132" mass="15382">MIETDEQIDCIKTLIDIEEIFETCKHETKKVLVFGRAGIGKSTFCRYIADRWAIADLWPEYELVILIQLRKLTATRYPPGHDYSLVDLVKNEYLHSIDEKLARRNELARPSKNFIGSRNKPIKKSKQAKTPF</sequence>
<protein>
    <recommendedName>
        <fullName evidence="2">NACHT domain-containing protein</fullName>
    </recommendedName>
</protein>
<evidence type="ECO:0000259" key="2">
    <source>
        <dbReference type="Pfam" id="PF05729"/>
    </source>
</evidence>
<evidence type="ECO:0000313" key="3">
    <source>
        <dbReference type="EMBL" id="CAF3444564.1"/>
    </source>
</evidence>
<dbReference type="Proteomes" id="UP000663848">
    <property type="component" value="Unassembled WGS sequence"/>
</dbReference>